<comment type="caution">
    <text evidence="7">The sequence shown here is derived from an EMBL/GenBank/DDBJ whole genome shotgun (WGS) entry which is preliminary data.</text>
</comment>
<reference evidence="7 8" key="1">
    <citation type="submission" date="2019-06" db="EMBL/GenBank/DDBJ databases">
        <title>Draft genome of Streptomyces sedi sp. JCM16909.</title>
        <authorList>
            <person name="Klykleung N."/>
            <person name="Tanasupawat S."/>
            <person name="Kudo T."/>
            <person name="Yuki M."/>
            <person name="Ohkuma M."/>
        </authorList>
    </citation>
    <scope>NUCLEOTIDE SEQUENCE [LARGE SCALE GENOMIC DNA]</scope>
    <source>
        <strain evidence="7 8">JCM 16909</strain>
    </source>
</reference>
<gene>
    <name evidence="7" type="ORF">FH715_26150</name>
</gene>
<name>A0A5C4UQ80_9ACTN</name>
<dbReference type="InterPro" id="IPR029479">
    <property type="entry name" value="Nitroreductase"/>
</dbReference>
<sequence>MPGNRYDRGVSVSTDDERHELLELRYGKGKAPEDLRWNDQIAGLLRHRSVRTYLPDPLPDGTLETLVAAAQSASTSSNLHQWSVVAVTEPELKAKIAATTRMDSMDLENTQINEAPLLLLWVADLSRSHAIATESGDSGDVLEQLDTFLVAATDAALAAQNATVAAESLGLGTVYIGAARNRARELAELIGLPPLSFVSFGLVVGHPDPERPARIRPRPAQELVLHRERYDTSAWREVVEEYEEEFRTFRDDVGLGFKTWRSSVVRMSSGVDLMDGRQNLDETVRARGFLAR</sequence>
<dbReference type="InterPro" id="IPR000415">
    <property type="entry name" value="Nitroreductase-like"/>
</dbReference>
<evidence type="ECO:0000259" key="6">
    <source>
        <dbReference type="Pfam" id="PF00881"/>
    </source>
</evidence>
<dbReference type="AlphaFoldDB" id="A0A5C4UQ80"/>
<protein>
    <submittedName>
        <fullName evidence="7">NADPH-dependent oxidoreductase</fullName>
    </submittedName>
</protein>
<evidence type="ECO:0000313" key="8">
    <source>
        <dbReference type="Proteomes" id="UP000311713"/>
    </source>
</evidence>
<dbReference type="Proteomes" id="UP000311713">
    <property type="component" value="Unassembled WGS sequence"/>
</dbReference>
<organism evidence="7 8">
    <name type="scientific">Streptomyces sedi</name>
    <dbReference type="NCBI Taxonomy" id="555059"/>
    <lineage>
        <taxon>Bacteria</taxon>
        <taxon>Bacillati</taxon>
        <taxon>Actinomycetota</taxon>
        <taxon>Actinomycetes</taxon>
        <taxon>Kitasatosporales</taxon>
        <taxon>Streptomycetaceae</taxon>
        <taxon>Streptomyces</taxon>
    </lineage>
</organism>
<comment type="similarity">
    <text evidence="1 5">Belongs to the flavin oxidoreductase frp family.</text>
</comment>
<evidence type="ECO:0000256" key="3">
    <source>
        <dbReference type="ARBA" id="ARBA00022643"/>
    </source>
</evidence>
<dbReference type="Gene3D" id="3.40.109.10">
    <property type="entry name" value="NADH Oxidase"/>
    <property type="match status" value="1"/>
</dbReference>
<dbReference type="InterPro" id="IPR016446">
    <property type="entry name" value="Flavin_OxRdtase_Frp"/>
</dbReference>
<evidence type="ECO:0000256" key="5">
    <source>
        <dbReference type="PIRNR" id="PIRNR005426"/>
    </source>
</evidence>
<feature type="domain" description="Nitroreductase" evidence="6">
    <location>
        <begin position="46"/>
        <end position="206"/>
    </location>
</feature>
<proteinExistence type="inferred from homology"/>
<evidence type="ECO:0000256" key="1">
    <source>
        <dbReference type="ARBA" id="ARBA00008366"/>
    </source>
</evidence>
<dbReference type="PANTHER" id="PTHR43425">
    <property type="entry name" value="OXYGEN-INSENSITIVE NADPH NITROREDUCTASE"/>
    <property type="match status" value="1"/>
</dbReference>
<keyword evidence="4 5" id="KW-0560">Oxidoreductase</keyword>
<dbReference type="Pfam" id="PF00881">
    <property type="entry name" value="Nitroreductase"/>
    <property type="match status" value="1"/>
</dbReference>
<dbReference type="EMBL" id="VDGT01000028">
    <property type="protein sequence ID" value="TNM25777.1"/>
    <property type="molecule type" value="Genomic_DNA"/>
</dbReference>
<keyword evidence="3 5" id="KW-0288">FMN</keyword>
<accession>A0A5C4UQ80</accession>
<dbReference type="PIRSF" id="PIRSF005426">
    <property type="entry name" value="Frp"/>
    <property type="match status" value="1"/>
</dbReference>
<dbReference type="SUPFAM" id="SSF55469">
    <property type="entry name" value="FMN-dependent nitroreductase-like"/>
    <property type="match status" value="1"/>
</dbReference>
<dbReference type="GO" id="GO:0016491">
    <property type="term" value="F:oxidoreductase activity"/>
    <property type="evidence" value="ECO:0007669"/>
    <property type="project" value="UniProtKB-UniRule"/>
</dbReference>
<evidence type="ECO:0000313" key="7">
    <source>
        <dbReference type="EMBL" id="TNM25777.1"/>
    </source>
</evidence>
<keyword evidence="5" id="KW-0521">NADP</keyword>
<keyword evidence="2 5" id="KW-0285">Flavoprotein</keyword>
<evidence type="ECO:0000256" key="4">
    <source>
        <dbReference type="ARBA" id="ARBA00023002"/>
    </source>
</evidence>
<evidence type="ECO:0000256" key="2">
    <source>
        <dbReference type="ARBA" id="ARBA00022630"/>
    </source>
</evidence>
<keyword evidence="8" id="KW-1185">Reference proteome</keyword>
<dbReference type="PANTHER" id="PTHR43425:SF2">
    <property type="entry name" value="OXYGEN-INSENSITIVE NADPH NITROREDUCTASE"/>
    <property type="match status" value="1"/>
</dbReference>
<dbReference type="OrthoDB" id="3181400at2"/>